<name>G3AJ25_SPAPN</name>
<sequence length="70" mass="8124">MIIGKSGHDYQEYFVIVFDVLLLLQKANRFINITRNNLLSKPDYYGLYQIVKVIGKCAYKIREAGGRILK</sequence>
<dbReference type="InParanoid" id="G3AJ25"/>
<dbReference type="RefSeq" id="XP_007374121.1">
    <property type="nucleotide sequence ID" value="XM_007374059.1"/>
</dbReference>
<evidence type="ECO:0000313" key="1">
    <source>
        <dbReference type="EMBL" id="EGW34537.1"/>
    </source>
</evidence>
<evidence type="ECO:0000313" key="2">
    <source>
        <dbReference type="Proteomes" id="UP000000709"/>
    </source>
</evidence>
<gene>
    <name evidence="1" type="ORF">SPAPADRAFT_59968</name>
</gene>
<dbReference type="EMBL" id="GL996500">
    <property type="protein sequence ID" value="EGW34537.1"/>
    <property type="molecule type" value="Genomic_DNA"/>
</dbReference>
<keyword evidence="2" id="KW-1185">Reference proteome</keyword>
<dbReference type="KEGG" id="spaa:SPAPADRAFT_59968"/>
<organism evidence="2">
    <name type="scientific">Spathaspora passalidarum (strain NRRL Y-27907 / 11-Y1)</name>
    <dbReference type="NCBI Taxonomy" id="619300"/>
    <lineage>
        <taxon>Eukaryota</taxon>
        <taxon>Fungi</taxon>
        <taxon>Dikarya</taxon>
        <taxon>Ascomycota</taxon>
        <taxon>Saccharomycotina</taxon>
        <taxon>Pichiomycetes</taxon>
        <taxon>Debaryomycetaceae</taxon>
        <taxon>Spathaspora</taxon>
    </lineage>
</organism>
<accession>G3AJ25</accession>
<reference evidence="1 2" key="1">
    <citation type="journal article" date="2011" name="Proc. Natl. Acad. Sci. U.S.A.">
        <title>Comparative genomics of xylose-fermenting fungi for enhanced biofuel production.</title>
        <authorList>
            <person name="Wohlbach D.J."/>
            <person name="Kuo A."/>
            <person name="Sato T.K."/>
            <person name="Potts K.M."/>
            <person name="Salamov A.A."/>
            <person name="LaButti K.M."/>
            <person name="Sun H."/>
            <person name="Clum A."/>
            <person name="Pangilinan J.L."/>
            <person name="Lindquist E.A."/>
            <person name="Lucas S."/>
            <person name="Lapidus A."/>
            <person name="Jin M."/>
            <person name="Gunawan C."/>
            <person name="Balan V."/>
            <person name="Dale B.E."/>
            <person name="Jeffries T.W."/>
            <person name="Zinkel R."/>
            <person name="Barry K.W."/>
            <person name="Grigoriev I.V."/>
            <person name="Gasch A.P."/>
        </authorList>
    </citation>
    <scope>NUCLEOTIDE SEQUENCE [LARGE SCALE GENOMIC DNA]</scope>
    <source>
        <strain evidence="2">NRRL Y-27907 / 11-Y1</strain>
    </source>
</reference>
<dbReference type="GeneID" id="18873157"/>
<dbReference type="Proteomes" id="UP000000709">
    <property type="component" value="Unassembled WGS sequence"/>
</dbReference>
<protein>
    <submittedName>
        <fullName evidence="1">Uncharacterized protein</fullName>
    </submittedName>
</protein>
<dbReference type="AlphaFoldDB" id="G3AJ25"/>
<dbReference type="HOGENOM" id="CLU_2759421_0_0_1"/>
<proteinExistence type="predicted"/>